<proteinExistence type="predicted"/>
<protein>
    <submittedName>
        <fullName evidence="2">Uncharacterized protein</fullName>
    </submittedName>
</protein>
<comment type="caution">
    <text evidence="2">The sequence shown here is derived from an EMBL/GenBank/DDBJ whole genome shotgun (WGS) entry which is preliminary data.</text>
</comment>
<evidence type="ECO:0000256" key="1">
    <source>
        <dbReference type="SAM" id="MobiDB-lite"/>
    </source>
</evidence>
<feature type="compositionally biased region" description="Basic and acidic residues" evidence="1">
    <location>
        <begin position="69"/>
        <end position="81"/>
    </location>
</feature>
<evidence type="ECO:0000313" key="3">
    <source>
        <dbReference type="Proteomes" id="UP000018890"/>
    </source>
</evidence>
<dbReference type="RefSeq" id="WP_235715331.1">
    <property type="nucleotide sequence ID" value="NZ_BAUT01000028.1"/>
</dbReference>
<feature type="region of interest" description="Disordered" evidence="1">
    <location>
        <begin position="67"/>
        <end position="95"/>
    </location>
</feature>
<sequence>MGKKKSIIEETENFGICVLYCNDCNYTFEMDWETIFTIQECTHGYVGFHLDDVMIECPKCHKFISNSTNDDHPHLTTDTKKPKQNITIEENESPF</sequence>
<dbReference type="AlphaFoldDB" id="W4Q3D8"/>
<keyword evidence="3" id="KW-1185">Reference proteome</keyword>
<dbReference type="EMBL" id="BAUT01000028">
    <property type="protein sequence ID" value="GAE26596.1"/>
    <property type="molecule type" value="Genomic_DNA"/>
</dbReference>
<reference evidence="2" key="1">
    <citation type="journal article" date="2014" name="Genome Announc.">
        <title>Draft Genome Sequences of Three Alkaliphilic Bacillus Strains, Bacillus wakoensis JCM 9140T, Bacillus akibai JCM 9157T, and Bacillus hemicellulosilyticus JCM 9152T.</title>
        <authorList>
            <person name="Yuki M."/>
            <person name="Oshima K."/>
            <person name="Suda W."/>
            <person name="Oshida Y."/>
            <person name="Kitamura K."/>
            <person name="Iida T."/>
            <person name="Hattori M."/>
            <person name="Ohkuma M."/>
        </authorList>
    </citation>
    <scope>NUCLEOTIDE SEQUENCE [LARGE SCALE GENOMIC DNA]</scope>
    <source>
        <strain evidence="2">JCM 9140</strain>
    </source>
</reference>
<dbReference type="Proteomes" id="UP000018890">
    <property type="component" value="Unassembled WGS sequence"/>
</dbReference>
<gene>
    <name evidence="2" type="ORF">JCM9140_2678</name>
</gene>
<evidence type="ECO:0000313" key="2">
    <source>
        <dbReference type="EMBL" id="GAE26596.1"/>
    </source>
</evidence>
<name>W4Q3D8_9BACI</name>
<organism evidence="2 3">
    <name type="scientific">Halalkalibacter wakoensis JCM 9140</name>
    <dbReference type="NCBI Taxonomy" id="1236970"/>
    <lineage>
        <taxon>Bacteria</taxon>
        <taxon>Bacillati</taxon>
        <taxon>Bacillota</taxon>
        <taxon>Bacilli</taxon>
        <taxon>Bacillales</taxon>
        <taxon>Bacillaceae</taxon>
        <taxon>Halalkalibacter</taxon>
    </lineage>
</organism>
<accession>W4Q3D8</accession>